<dbReference type="Proteomes" id="UP001190700">
    <property type="component" value="Unassembled WGS sequence"/>
</dbReference>
<comment type="caution">
    <text evidence="1">The sequence shown here is derived from an EMBL/GenBank/DDBJ whole genome shotgun (WGS) entry which is preliminary data.</text>
</comment>
<proteinExistence type="predicted"/>
<accession>A0AAE0EN31</accession>
<name>A0AAE0EN31_9CHLO</name>
<keyword evidence="2" id="KW-1185">Reference proteome</keyword>
<dbReference type="EMBL" id="LGRX02035499">
    <property type="protein sequence ID" value="KAK3234381.1"/>
    <property type="molecule type" value="Genomic_DNA"/>
</dbReference>
<evidence type="ECO:0000313" key="2">
    <source>
        <dbReference type="Proteomes" id="UP001190700"/>
    </source>
</evidence>
<dbReference type="AlphaFoldDB" id="A0AAE0EN31"/>
<protein>
    <submittedName>
        <fullName evidence="1">Uncharacterized protein</fullName>
    </submittedName>
</protein>
<reference evidence="1 2" key="1">
    <citation type="journal article" date="2015" name="Genome Biol. Evol.">
        <title>Comparative Genomics of a Bacterivorous Green Alga Reveals Evolutionary Causalities and Consequences of Phago-Mixotrophic Mode of Nutrition.</title>
        <authorList>
            <person name="Burns J.A."/>
            <person name="Paasch A."/>
            <person name="Narechania A."/>
            <person name="Kim E."/>
        </authorList>
    </citation>
    <scope>NUCLEOTIDE SEQUENCE [LARGE SCALE GENOMIC DNA]</scope>
    <source>
        <strain evidence="1 2">PLY_AMNH</strain>
    </source>
</reference>
<evidence type="ECO:0000313" key="1">
    <source>
        <dbReference type="EMBL" id="KAK3234381.1"/>
    </source>
</evidence>
<gene>
    <name evidence="1" type="ORF">CYMTET_55323</name>
</gene>
<organism evidence="1 2">
    <name type="scientific">Cymbomonas tetramitiformis</name>
    <dbReference type="NCBI Taxonomy" id="36881"/>
    <lineage>
        <taxon>Eukaryota</taxon>
        <taxon>Viridiplantae</taxon>
        <taxon>Chlorophyta</taxon>
        <taxon>Pyramimonadophyceae</taxon>
        <taxon>Pyramimonadales</taxon>
        <taxon>Pyramimonadaceae</taxon>
        <taxon>Cymbomonas</taxon>
    </lineage>
</organism>
<sequence length="281" mass="32337">MPKFVYHLGYVVQAREDSYYKYDNYRNSIFVGPAEYKGGVCDNGNADEREKLKDAFRNYKNDYVKNTSKKILLRRYASQDSPEYLKSLNVYGTEWSMIYHEEPLGGDVDLTGKMQAQWLLHLCRYNGRSRGAIGDCKIPLTKEHFVDTCMPSGVNDNVTVWCIVTKAVGEYTLHVTKRTPIAPAYELTLLDSDTHTPSVDNVILWRVQNDDRKRADAVIASLTRATWRCASLDESGVWHDRGTVERRHDLLIARLRKSRDAVDLMRGRLLNVATVIERNFF</sequence>